<dbReference type="AlphaFoldDB" id="A0A1C7I8J0"/>
<dbReference type="RefSeq" id="WP_065542101.1">
    <property type="nucleotide sequence ID" value="NZ_CP015405.2"/>
</dbReference>
<dbReference type="GO" id="GO:0003677">
    <property type="term" value="F:DNA binding"/>
    <property type="evidence" value="ECO:0007669"/>
    <property type="project" value="UniProtKB-KW"/>
</dbReference>
<dbReference type="InterPro" id="IPR036390">
    <property type="entry name" value="WH_DNA-bd_sf"/>
</dbReference>
<evidence type="ECO:0000256" key="7">
    <source>
        <dbReference type="ARBA" id="ARBA00047207"/>
    </source>
</evidence>
<evidence type="ECO:0000256" key="4">
    <source>
        <dbReference type="ARBA" id="ARBA00023163"/>
    </source>
</evidence>
<keyword evidence="2" id="KW-0805">Transcription regulation</keyword>
<dbReference type="PANTHER" id="PTHR42756:SF1">
    <property type="entry name" value="TRANSCRIPTIONAL REPRESSOR OF EMRAB OPERON"/>
    <property type="match status" value="1"/>
</dbReference>
<dbReference type="Proteomes" id="UP000092574">
    <property type="component" value="Chromosome"/>
</dbReference>
<dbReference type="Gene3D" id="1.10.10.10">
    <property type="entry name" value="Winged helix-like DNA-binding domain superfamily/Winged helix DNA-binding domain"/>
    <property type="match status" value="1"/>
</dbReference>
<reference evidence="9" key="1">
    <citation type="submission" date="2017-04" db="EMBL/GenBank/DDBJ databases">
        <title>Complete Genome Sequences of Twelve Strains of a Stable Defined Moderately Diverse Mouse Microbiota 2 (sDMDMm2).</title>
        <authorList>
            <person name="Uchimura Y."/>
            <person name="Wyss M."/>
            <person name="Brugiroux S."/>
            <person name="Limenitakis J.P."/>
            <person name="Stecher B."/>
            <person name="McCoy K.D."/>
            <person name="Macpherson A.J."/>
        </authorList>
    </citation>
    <scope>NUCLEOTIDE SEQUENCE</scope>
    <source>
        <strain evidence="9">YL58</strain>
    </source>
</reference>
<dbReference type="InterPro" id="IPR036388">
    <property type="entry name" value="WH-like_DNA-bd_sf"/>
</dbReference>
<dbReference type="SMART" id="SM00347">
    <property type="entry name" value="HTH_MARR"/>
    <property type="match status" value="1"/>
</dbReference>
<gene>
    <name evidence="9" type="ORF">A4V09_09190</name>
</gene>
<dbReference type="InterPro" id="IPR055166">
    <property type="entry name" value="Transc_reg_Sar_Rot_HTH"/>
</dbReference>
<organism evidence="9 10">
    <name type="scientific">Blautia pseudococcoides</name>
    <dbReference type="NCBI Taxonomy" id="1796616"/>
    <lineage>
        <taxon>Bacteria</taxon>
        <taxon>Bacillati</taxon>
        <taxon>Bacillota</taxon>
        <taxon>Clostridia</taxon>
        <taxon>Lachnospirales</taxon>
        <taxon>Lachnospiraceae</taxon>
        <taxon>Blautia</taxon>
    </lineage>
</organism>
<keyword evidence="4" id="KW-0804">Transcription</keyword>
<comment type="similarity">
    <text evidence="5">Belongs to the SarZ family.</text>
</comment>
<dbReference type="KEGG" id="byl:A4V09_09190"/>
<evidence type="ECO:0000256" key="3">
    <source>
        <dbReference type="ARBA" id="ARBA00023125"/>
    </source>
</evidence>
<dbReference type="InterPro" id="IPR000835">
    <property type="entry name" value="HTH_MarR-typ"/>
</dbReference>
<evidence type="ECO:0000313" key="10">
    <source>
        <dbReference type="Proteomes" id="UP000092574"/>
    </source>
</evidence>
<feature type="domain" description="HTH marR-type" evidence="8">
    <location>
        <begin position="6"/>
        <end position="140"/>
    </location>
</feature>
<evidence type="ECO:0000259" key="8">
    <source>
        <dbReference type="PROSITE" id="PS50995"/>
    </source>
</evidence>
<evidence type="ECO:0000313" key="9">
    <source>
        <dbReference type="EMBL" id="ANU75921.1"/>
    </source>
</evidence>
<sequence length="153" mass="17136">MQKEKDENVMRLLKKLNLAMESIGNAMMVKHGMSASQCNVLGYLTDHEEQDICARDLHISLGLSKANVSSLLKKLKNGGYISFASDSLDERLKHIHLTEKADELKGEIEQGFRDLEGCMYQGFTEGEKLLLTELLGRMIKNLKQQGTGGLQHD</sequence>
<protein>
    <recommendedName>
        <fullName evidence="6">HTH-type transcriptional regulator SarZ</fullName>
    </recommendedName>
    <alternativeName>
        <fullName evidence="7">Staphylococcal accessory regulator Z</fullName>
    </alternativeName>
</protein>
<evidence type="ECO:0000256" key="5">
    <source>
        <dbReference type="ARBA" id="ARBA00046337"/>
    </source>
</evidence>
<dbReference type="STRING" id="1796616.A4V09_09190"/>
<evidence type="ECO:0000256" key="1">
    <source>
        <dbReference type="ARBA" id="ARBA00004496"/>
    </source>
</evidence>
<evidence type="ECO:0000256" key="6">
    <source>
        <dbReference type="ARBA" id="ARBA00047188"/>
    </source>
</evidence>
<dbReference type="GO" id="GO:0003700">
    <property type="term" value="F:DNA-binding transcription factor activity"/>
    <property type="evidence" value="ECO:0007669"/>
    <property type="project" value="InterPro"/>
</dbReference>
<keyword evidence="10" id="KW-1185">Reference proteome</keyword>
<accession>A0A1C7I8J0</accession>
<dbReference type="PROSITE" id="PS50995">
    <property type="entry name" value="HTH_MARR_2"/>
    <property type="match status" value="1"/>
</dbReference>
<dbReference type="EMBL" id="CP015405">
    <property type="protein sequence ID" value="ANU75921.1"/>
    <property type="molecule type" value="Genomic_DNA"/>
</dbReference>
<evidence type="ECO:0000256" key="2">
    <source>
        <dbReference type="ARBA" id="ARBA00023015"/>
    </source>
</evidence>
<dbReference type="Pfam" id="PF22381">
    <property type="entry name" value="Staph_reg_Sar_Rot"/>
    <property type="match status" value="1"/>
</dbReference>
<dbReference type="PANTHER" id="PTHR42756">
    <property type="entry name" value="TRANSCRIPTIONAL REGULATOR, MARR"/>
    <property type="match status" value="1"/>
</dbReference>
<name>A0A1C7I8J0_9FIRM</name>
<dbReference type="OrthoDB" id="1974847at2"/>
<keyword evidence="3" id="KW-0238">DNA-binding</keyword>
<comment type="subcellular location">
    <subcellularLocation>
        <location evidence="1">Cytoplasm</location>
    </subcellularLocation>
</comment>
<dbReference type="SUPFAM" id="SSF46785">
    <property type="entry name" value="Winged helix' DNA-binding domain"/>
    <property type="match status" value="1"/>
</dbReference>
<proteinExistence type="inferred from homology"/>